<keyword evidence="3" id="KW-1185">Reference proteome</keyword>
<reference evidence="3" key="1">
    <citation type="submission" date="2016-10" db="EMBL/GenBank/DDBJ databases">
        <authorList>
            <person name="Varghese N."/>
        </authorList>
    </citation>
    <scope>NUCLEOTIDE SEQUENCE [LARGE SCALE GENOMIC DNA]</scope>
    <source>
        <strain evidence="3">Nsp8</strain>
    </source>
</reference>
<dbReference type="EMBL" id="FOVJ01000006">
    <property type="protein sequence ID" value="SFO04960.1"/>
    <property type="molecule type" value="Genomic_DNA"/>
</dbReference>
<gene>
    <name evidence="2" type="ORF">SAMN05216386_2492</name>
</gene>
<protein>
    <submittedName>
        <fullName evidence="2">Uncharacterized protein</fullName>
    </submittedName>
</protein>
<sequence>MASRRKKSAAPPNYEGYPRKAVECEDGKTGEERGRKYARFTTSPELAAYRVINGVEQNSGVDKGIDVPTLMETLRHQAKAVNRGDLAQAEAMLMNQATALQSLFARLTEKAFLAAQLPQFEGFMRMALRAQNQCRATLETLSTIKNPPIVYAKQANVTTGPQQINNGVGSPSHTREIENGQIQLSVEDNELRTDTGTPALTGRVNQEVETMGKIHRTENS</sequence>
<dbReference type="OrthoDB" id="8545738at2"/>
<dbReference type="Proteomes" id="UP000183107">
    <property type="component" value="Unassembled WGS sequence"/>
</dbReference>
<name>A0A1I5E0Y6_9PROT</name>
<dbReference type="RefSeq" id="WP_083396775.1">
    <property type="nucleotide sequence ID" value="NZ_FOVJ01000006.1"/>
</dbReference>
<organism evidence="2 3">
    <name type="scientific">Nitrosospira briensis</name>
    <dbReference type="NCBI Taxonomy" id="35799"/>
    <lineage>
        <taxon>Bacteria</taxon>
        <taxon>Pseudomonadati</taxon>
        <taxon>Pseudomonadota</taxon>
        <taxon>Betaproteobacteria</taxon>
        <taxon>Nitrosomonadales</taxon>
        <taxon>Nitrosomonadaceae</taxon>
        <taxon>Nitrosospira</taxon>
    </lineage>
</organism>
<dbReference type="AlphaFoldDB" id="A0A1I5E0Y6"/>
<evidence type="ECO:0000256" key="1">
    <source>
        <dbReference type="SAM" id="MobiDB-lite"/>
    </source>
</evidence>
<evidence type="ECO:0000313" key="3">
    <source>
        <dbReference type="Proteomes" id="UP000183107"/>
    </source>
</evidence>
<accession>A0A1I5E0Y6</accession>
<feature type="region of interest" description="Disordered" evidence="1">
    <location>
        <begin position="1"/>
        <end position="20"/>
    </location>
</feature>
<proteinExistence type="predicted"/>
<evidence type="ECO:0000313" key="2">
    <source>
        <dbReference type="EMBL" id="SFO04960.1"/>
    </source>
</evidence>